<dbReference type="SUPFAM" id="SSF69318">
    <property type="entry name" value="Integrin alpha N-terminal domain"/>
    <property type="match status" value="1"/>
</dbReference>
<name>A0ABS4PTP6_9PSEU</name>
<proteinExistence type="predicted"/>
<dbReference type="RefSeq" id="WP_209666053.1">
    <property type="nucleotide sequence ID" value="NZ_JAGGMS010000001.1"/>
</dbReference>
<accession>A0ABS4PTP6</accession>
<sequence length="208" mass="21444">MSFVSRAGIVLGTAVIGMAVALPASAADSVTVSADLNGDGVADKVSVRVYDSQRQVLNTEVGGTTLGVLLPLDSHIGVVAPKIVDLSGDGTQDIVVSEVEGANTTTFSAWDLGPAGLRQLTTPDSQPMRLYDGGGLAARNRLTCTDDQGFRELVVVSAEADWNTDPIVYNGTRTSYRVADGVATQGQVVPITAQPGDSPLLQGELAAC</sequence>
<organism evidence="2 3">
    <name type="scientific">Amycolatopsis magusensis</name>
    <dbReference type="NCBI Taxonomy" id="882444"/>
    <lineage>
        <taxon>Bacteria</taxon>
        <taxon>Bacillati</taxon>
        <taxon>Actinomycetota</taxon>
        <taxon>Actinomycetes</taxon>
        <taxon>Pseudonocardiales</taxon>
        <taxon>Pseudonocardiaceae</taxon>
        <taxon>Amycolatopsis</taxon>
    </lineage>
</organism>
<dbReference type="Proteomes" id="UP000741013">
    <property type="component" value="Unassembled WGS sequence"/>
</dbReference>
<comment type="caution">
    <text evidence="2">The sequence shown here is derived from an EMBL/GenBank/DDBJ whole genome shotgun (WGS) entry which is preliminary data.</text>
</comment>
<keyword evidence="3" id="KW-1185">Reference proteome</keyword>
<feature type="signal peptide" evidence="1">
    <location>
        <begin position="1"/>
        <end position="26"/>
    </location>
</feature>
<reference evidence="2 3" key="1">
    <citation type="submission" date="2021-03" db="EMBL/GenBank/DDBJ databases">
        <title>Sequencing the genomes of 1000 actinobacteria strains.</title>
        <authorList>
            <person name="Klenk H.-P."/>
        </authorList>
    </citation>
    <scope>NUCLEOTIDE SEQUENCE [LARGE SCALE GENOMIC DNA]</scope>
    <source>
        <strain evidence="2 3">DSM 45510</strain>
    </source>
</reference>
<gene>
    <name evidence="2" type="ORF">JOM49_004318</name>
</gene>
<evidence type="ECO:0000313" key="2">
    <source>
        <dbReference type="EMBL" id="MBP2182792.1"/>
    </source>
</evidence>
<dbReference type="EMBL" id="JAGGMS010000001">
    <property type="protein sequence ID" value="MBP2182792.1"/>
    <property type="molecule type" value="Genomic_DNA"/>
</dbReference>
<feature type="chain" id="PRO_5047447900" description="Repeat domain-containing protein" evidence="1">
    <location>
        <begin position="27"/>
        <end position="208"/>
    </location>
</feature>
<protein>
    <recommendedName>
        <fullName evidence="4">Repeat domain-containing protein</fullName>
    </recommendedName>
</protein>
<dbReference type="InterPro" id="IPR028994">
    <property type="entry name" value="Integrin_alpha_N"/>
</dbReference>
<evidence type="ECO:0000256" key="1">
    <source>
        <dbReference type="SAM" id="SignalP"/>
    </source>
</evidence>
<evidence type="ECO:0000313" key="3">
    <source>
        <dbReference type="Proteomes" id="UP000741013"/>
    </source>
</evidence>
<evidence type="ECO:0008006" key="4">
    <source>
        <dbReference type="Google" id="ProtNLM"/>
    </source>
</evidence>
<keyword evidence="1" id="KW-0732">Signal</keyword>